<feature type="domain" description="Acyl-CoA dehydrogenase C-terminal" evidence="3">
    <location>
        <begin position="258"/>
        <end position="384"/>
    </location>
</feature>
<feature type="domain" description="Acyl-CoA dehydrogenase/oxidase N-terminal" evidence="2">
    <location>
        <begin position="39"/>
        <end position="103"/>
    </location>
</feature>
<evidence type="ECO:0000256" key="1">
    <source>
        <dbReference type="ARBA" id="ARBA00023002"/>
    </source>
</evidence>
<proteinExistence type="predicted"/>
<protein>
    <recommendedName>
        <fullName evidence="6">Acyl-CoA dehydrogenase</fullName>
    </recommendedName>
</protein>
<dbReference type="PANTHER" id="PTHR43884">
    <property type="entry name" value="ACYL-COA DEHYDROGENASE"/>
    <property type="match status" value="1"/>
</dbReference>
<dbReference type="GO" id="GO:0003995">
    <property type="term" value="F:acyl-CoA dehydrogenase activity"/>
    <property type="evidence" value="ECO:0007669"/>
    <property type="project" value="TreeGrafter"/>
</dbReference>
<dbReference type="Gene3D" id="2.40.110.10">
    <property type="entry name" value="Butyryl-CoA Dehydrogenase, subunit A, domain 2"/>
    <property type="match status" value="1"/>
</dbReference>
<dbReference type="InterPro" id="IPR046373">
    <property type="entry name" value="Acyl-CoA_Oxase/DH_mid-dom_sf"/>
</dbReference>
<dbReference type="GO" id="GO:0050660">
    <property type="term" value="F:flavin adenine dinucleotide binding"/>
    <property type="evidence" value="ECO:0007669"/>
    <property type="project" value="InterPro"/>
</dbReference>
<dbReference type="InterPro" id="IPR013786">
    <property type="entry name" value="AcylCoA_DH/ox_N"/>
</dbReference>
<name>V6JGE9_STRRC</name>
<evidence type="ECO:0008006" key="6">
    <source>
        <dbReference type="Google" id="ProtNLM"/>
    </source>
</evidence>
<keyword evidence="1" id="KW-0560">Oxidoreductase</keyword>
<dbReference type="AlphaFoldDB" id="V6JGE9"/>
<dbReference type="Gene3D" id="1.20.140.10">
    <property type="entry name" value="Butyryl-CoA Dehydrogenase, subunit A, domain 3"/>
    <property type="match status" value="1"/>
</dbReference>
<dbReference type="Pfam" id="PF08028">
    <property type="entry name" value="Acyl-CoA_dh_2"/>
    <property type="match status" value="1"/>
</dbReference>
<dbReference type="STRING" id="1352936.M878_44245"/>
<organism evidence="4 5">
    <name type="scientific">Streptomyces roseochromogenus subsp. oscitans DS 12.976</name>
    <dbReference type="NCBI Taxonomy" id="1352936"/>
    <lineage>
        <taxon>Bacteria</taxon>
        <taxon>Bacillati</taxon>
        <taxon>Actinomycetota</taxon>
        <taxon>Actinomycetes</taxon>
        <taxon>Kitasatosporales</taxon>
        <taxon>Streptomycetaceae</taxon>
        <taxon>Streptomyces</taxon>
    </lineage>
</organism>
<dbReference type="PANTHER" id="PTHR43884:SF25">
    <property type="entry name" value="ACYL-COA DEHYDROGENASE YDBM-RELATED"/>
    <property type="match status" value="1"/>
</dbReference>
<dbReference type="Gene3D" id="1.10.540.10">
    <property type="entry name" value="Acyl-CoA dehydrogenase/oxidase, N-terminal domain"/>
    <property type="match status" value="1"/>
</dbReference>
<sequence length="416" mass="45301">MGEGVECQCDEGAPETWKGAPDLAAQVLCRARKAAPLLREAAAEIEDGRRLPDRIVDLLGNTGVWRACMPKAWGGPDLTSMEQVELLEILAQGDASAAWCSMIAMDSGIYSGYLDPVAVKEIYHDIDLITAGALFPTGTAEKVDGGYRISGRWRFASCISHADVLMASCIVHDNGVPVGDPVTGEPKQWRVFAARPDQFEIHDTWYTTGLRGSGSHDYSVKDLFVPESHAFTMSLPRQDRILLRTPDAIQRKMPGIPLGLARAAIDYAVDVAGGRRDRETGTPWTSDMRVHEVIGRCEMELHAARASVYTSLADQWEGFTTGKEDLRSERVTTALARYHAFQTARTIVQRLYDLLGGTAVYAAASPFDRWLRDVNTMCQHAVAQDAVLQMAGVVRLGGEPPNPVNPALAVSLPAAP</sequence>
<dbReference type="HOGENOM" id="CLU_018204_2_1_11"/>
<dbReference type="InterPro" id="IPR009100">
    <property type="entry name" value="AcylCoA_DH/oxidase_NM_dom_sf"/>
</dbReference>
<dbReference type="InterPro" id="IPR036250">
    <property type="entry name" value="AcylCo_DH-like_C"/>
</dbReference>
<accession>V6JGE9</accession>
<evidence type="ECO:0000259" key="3">
    <source>
        <dbReference type="Pfam" id="PF08028"/>
    </source>
</evidence>
<dbReference type="PIRSF" id="PIRSF016578">
    <property type="entry name" value="HsaA"/>
    <property type="match status" value="1"/>
</dbReference>
<reference evidence="4 5" key="1">
    <citation type="journal article" date="2014" name="Genome Announc.">
        <title>Draft Genome Sequence of Streptomyces roseochromogenes subsp. oscitans DS 12.976, Producer of the Aminocoumarin Antibiotic Clorobiocin.</title>
        <authorList>
            <person name="Ruckert C."/>
            <person name="Kalinowski J."/>
            <person name="Heide L."/>
            <person name="Apel A.K."/>
        </authorList>
    </citation>
    <scope>NUCLEOTIDE SEQUENCE [LARGE SCALE GENOMIC DNA]</scope>
    <source>
        <strain evidence="4 5">DS 12.976</strain>
    </source>
</reference>
<dbReference type="InterPro" id="IPR037069">
    <property type="entry name" value="AcylCoA_DH/ox_N_sf"/>
</dbReference>
<dbReference type="PATRIC" id="fig|1352936.5.peg.9184"/>
<dbReference type="EMBL" id="AWQX01000386">
    <property type="protein sequence ID" value="EST18930.1"/>
    <property type="molecule type" value="Genomic_DNA"/>
</dbReference>
<gene>
    <name evidence="4" type="ORF">M878_44245</name>
</gene>
<comment type="caution">
    <text evidence="4">The sequence shown here is derived from an EMBL/GenBank/DDBJ whole genome shotgun (WGS) entry which is preliminary data.</text>
</comment>
<evidence type="ECO:0000313" key="4">
    <source>
        <dbReference type="EMBL" id="EST18930.1"/>
    </source>
</evidence>
<keyword evidence="5" id="KW-1185">Reference proteome</keyword>
<dbReference type="Pfam" id="PF02771">
    <property type="entry name" value="Acyl-CoA_dh_N"/>
    <property type="match status" value="1"/>
</dbReference>
<evidence type="ECO:0000313" key="5">
    <source>
        <dbReference type="Proteomes" id="UP000017984"/>
    </source>
</evidence>
<evidence type="ECO:0000259" key="2">
    <source>
        <dbReference type="Pfam" id="PF02771"/>
    </source>
</evidence>
<dbReference type="InterPro" id="IPR013107">
    <property type="entry name" value="Acyl-CoA_DH_C"/>
</dbReference>
<dbReference type="SUPFAM" id="SSF56645">
    <property type="entry name" value="Acyl-CoA dehydrogenase NM domain-like"/>
    <property type="match status" value="1"/>
</dbReference>
<dbReference type="Proteomes" id="UP000017984">
    <property type="component" value="Chromosome"/>
</dbReference>
<dbReference type="SUPFAM" id="SSF47203">
    <property type="entry name" value="Acyl-CoA dehydrogenase C-terminal domain-like"/>
    <property type="match status" value="1"/>
</dbReference>